<feature type="compositionally biased region" description="Low complexity" evidence="4">
    <location>
        <begin position="236"/>
        <end position="253"/>
    </location>
</feature>
<feature type="compositionally biased region" description="Low complexity" evidence="4">
    <location>
        <begin position="302"/>
        <end position="311"/>
    </location>
</feature>
<feature type="region of interest" description="Disordered" evidence="4">
    <location>
        <begin position="272"/>
        <end position="325"/>
    </location>
</feature>
<feature type="compositionally biased region" description="Low complexity" evidence="4">
    <location>
        <begin position="197"/>
        <end position="207"/>
    </location>
</feature>
<dbReference type="InterPro" id="IPR029058">
    <property type="entry name" value="AB_hydrolase_fold"/>
</dbReference>
<proteinExistence type="predicted"/>
<evidence type="ECO:0000256" key="3">
    <source>
        <dbReference type="ARBA" id="ARBA00023098"/>
    </source>
</evidence>
<feature type="region of interest" description="Disordered" evidence="4">
    <location>
        <begin position="33"/>
        <end position="52"/>
    </location>
</feature>
<gene>
    <name evidence="5" type="ORF">BDK51DRAFT_49828</name>
</gene>
<dbReference type="PANTHER" id="PTHR45792">
    <property type="entry name" value="DIACYLGLYCEROL LIPASE HOMOLOG-RELATED"/>
    <property type="match status" value="1"/>
</dbReference>
<dbReference type="GO" id="GO:0016298">
    <property type="term" value="F:lipase activity"/>
    <property type="evidence" value="ECO:0007669"/>
    <property type="project" value="TreeGrafter"/>
</dbReference>
<dbReference type="AlphaFoldDB" id="A0A4P9VVD8"/>
<dbReference type="OrthoDB" id="438440at2759"/>
<protein>
    <submittedName>
        <fullName evidence="5">Uncharacterized protein</fullName>
    </submittedName>
</protein>
<dbReference type="Proteomes" id="UP000269721">
    <property type="component" value="Unassembled WGS sequence"/>
</dbReference>
<dbReference type="PANTHER" id="PTHR45792:SF7">
    <property type="entry name" value="PUTATIVE (AFU_ORTHOLOGUE AFUA_6G02710)-RELATED"/>
    <property type="match status" value="1"/>
</dbReference>
<sequence length="603" mass="64489">MIDSAQLSSAAIAELRGASWGVEAEESFIRWLANEPPPSSPTQPARPQSLIEDATRYRPAVETIDDPRSFIEEAQILREGIETIDDASSFISDARSIRGRAAGLAEDAASIRTRGDAASEFGERGDDEEAIDSEGLMISLTSDFTGGPIPAALVDDARSFRSFRSDRSRPTSVRTSLRGSFRGPLRAAEPESPAQRSSTPSPEPTTFSSSFVRAIVKSFSPRRALARAGGFASVAAPASSAASVATPTSTGSPRKSSFAVFGNTIRSFVLGRKPKKDSDTASVSSAGKSTEPITGDRSDSDGGSQRTSRGGPRPPSSPQDILRSDRKKPLLGKHVPEAMSGKAALLISTGVRRSRSFERARPVEIKSRPDSAVMSGNLSRRSSPRLAMTPIRADTPSPPGSPSPSSPISALAQAPHPTTHYPFHRLLPNLERYSRFCTGAYGRHFMRIFGAGRVHSIVSSDPRHPADHYAFAFHTGVPLDCILLSSSNSQGSTPLFASPRMEPLAHFVVVDREARAVVLTLRGTLGLSDAMTDLAVEYEPFLHDGRTFRIHGGMMRAAKLLAKGSGAVMKAVAKALADNPGYGFVLVSFLIISSRFSKALFLR</sequence>
<feature type="region of interest" description="Disordered" evidence="4">
    <location>
        <begin position="164"/>
        <end position="207"/>
    </location>
</feature>
<evidence type="ECO:0000313" key="5">
    <source>
        <dbReference type="EMBL" id="RKO83604.1"/>
    </source>
</evidence>
<dbReference type="SUPFAM" id="SSF53474">
    <property type="entry name" value="alpha/beta-Hydrolases"/>
    <property type="match status" value="1"/>
</dbReference>
<keyword evidence="2" id="KW-0442">Lipid degradation</keyword>
<organism evidence="5 6">
    <name type="scientific">Blyttiomyces helicus</name>
    <dbReference type="NCBI Taxonomy" id="388810"/>
    <lineage>
        <taxon>Eukaryota</taxon>
        <taxon>Fungi</taxon>
        <taxon>Fungi incertae sedis</taxon>
        <taxon>Chytridiomycota</taxon>
        <taxon>Chytridiomycota incertae sedis</taxon>
        <taxon>Chytridiomycetes</taxon>
        <taxon>Chytridiomycetes incertae sedis</taxon>
        <taxon>Blyttiomyces</taxon>
    </lineage>
</organism>
<evidence type="ECO:0000256" key="2">
    <source>
        <dbReference type="ARBA" id="ARBA00022963"/>
    </source>
</evidence>
<evidence type="ECO:0000256" key="1">
    <source>
        <dbReference type="ARBA" id="ARBA00022801"/>
    </source>
</evidence>
<evidence type="ECO:0000313" key="6">
    <source>
        <dbReference type="Proteomes" id="UP000269721"/>
    </source>
</evidence>
<reference evidence="6" key="1">
    <citation type="journal article" date="2018" name="Nat. Microbiol.">
        <title>Leveraging single-cell genomics to expand the fungal tree of life.</title>
        <authorList>
            <person name="Ahrendt S.R."/>
            <person name="Quandt C.A."/>
            <person name="Ciobanu D."/>
            <person name="Clum A."/>
            <person name="Salamov A."/>
            <person name="Andreopoulos B."/>
            <person name="Cheng J.F."/>
            <person name="Woyke T."/>
            <person name="Pelin A."/>
            <person name="Henrissat B."/>
            <person name="Reynolds N.K."/>
            <person name="Benny G.L."/>
            <person name="Smith M.E."/>
            <person name="James T.Y."/>
            <person name="Grigoriev I.V."/>
        </authorList>
    </citation>
    <scope>NUCLEOTIDE SEQUENCE [LARGE SCALE GENOMIC DNA]</scope>
</reference>
<feature type="region of interest" description="Disordered" evidence="4">
    <location>
        <begin position="368"/>
        <end position="414"/>
    </location>
</feature>
<evidence type="ECO:0000256" key="4">
    <source>
        <dbReference type="SAM" id="MobiDB-lite"/>
    </source>
</evidence>
<keyword evidence="3" id="KW-0443">Lipid metabolism</keyword>
<accession>A0A4P9VVD8</accession>
<dbReference type="InterPro" id="IPR052214">
    <property type="entry name" value="DAG_Lipase-Related"/>
</dbReference>
<keyword evidence="6" id="KW-1185">Reference proteome</keyword>
<feature type="compositionally biased region" description="Pro residues" evidence="4">
    <location>
        <begin position="396"/>
        <end position="405"/>
    </location>
</feature>
<dbReference type="Gene3D" id="3.40.50.1820">
    <property type="entry name" value="alpha/beta hydrolase"/>
    <property type="match status" value="1"/>
</dbReference>
<dbReference type="GO" id="GO:0019369">
    <property type="term" value="P:arachidonate metabolic process"/>
    <property type="evidence" value="ECO:0007669"/>
    <property type="project" value="TreeGrafter"/>
</dbReference>
<name>A0A4P9VVD8_9FUNG</name>
<feature type="compositionally biased region" description="Polar residues" evidence="4">
    <location>
        <begin position="280"/>
        <end position="292"/>
    </location>
</feature>
<dbReference type="GO" id="GO:0046340">
    <property type="term" value="P:diacylglycerol catabolic process"/>
    <property type="evidence" value="ECO:0007669"/>
    <property type="project" value="TreeGrafter"/>
</dbReference>
<dbReference type="EMBL" id="ML001046">
    <property type="protein sequence ID" value="RKO83604.1"/>
    <property type="molecule type" value="Genomic_DNA"/>
</dbReference>
<feature type="region of interest" description="Disordered" evidence="4">
    <location>
        <begin position="236"/>
        <end position="257"/>
    </location>
</feature>
<keyword evidence="1" id="KW-0378">Hydrolase</keyword>